<keyword evidence="1" id="KW-0812">Transmembrane</keyword>
<gene>
    <name evidence="2" type="ORF">LCGC14_2462190</name>
</gene>
<dbReference type="EMBL" id="LAZR01038358">
    <property type="protein sequence ID" value="KKL19770.1"/>
    <property type="molecule type" value="Genomic_DNA"/>
</dbReference>
<accession>A0A0F9BDM1</accession>
<name>A0A0F9BDM1_9ZZZZ</name>
<feature type="transmembrane region" description="Helical" evidence="1">
    <location>
        <begin position="36"/>
        <end position="55"/>
    </location>
</feature>
<proteinExistence type="predicted"/>
<feature type="non-terminal residue" evidence="2">
    <location>
        <position position="56"/>
    </location>
</feature>
<reference evidence="2" key="1">
    <citation type="journal article" date="2015" name="Nature">
        <title>Complex archaea that bridge the gap between prokaryotes and eukaryotes.</title>
        <authorList>
            <person name="Spang A."/>
            <person name="Saw J.H."/>
            <person name="Jorgensen S.L."/>
            <person name="Zaremba-Niedzwiedzka K."/>
            <person name="Martijn J."/>
            <person name="Lind A.E."/>
            <person name="van Eijk R."/>
            <person name="Schleper C."/>
            <person name="Guy L."/>
            <person name="Ettema T.J."/>
        </authorList>
    </citation>
    <scope>NUCLEOTIDE SEQUENCE</scope>
</reference>
<keyword evidence="1" id="KW-1133">Transmembrane helix</keyword>
<protein>
    <submittedName>
        <fullName evidence="2">Uncharacterized protein</fullName>
    </submittedName>
</protein>
<evidence type="ECO:0000256" key="1">
    <source>
        <dbReference type="SAM" id="Phobius"/>
    </source>
</evidence>
<dbReference type="AlphaFoldDB" id="A0A0F9BDM1"/>
<organism evidence="2">
    <name type="scientific">marine sediment metagenome</name>
    <dbReference type="NCBI Taxonomy" id="412755"/>
    <lineage>
        <taxon>unclassified sequences</taxon>
        <taxon>metagenomes</taxon>
        <taxon>ecological metagenomes</taxon>
    </lineage>
</organism>
<sequence>MVLKKTKRDVGNILVLGGGLAVGTAVESRLAPPVSVFPAVAPVAAVAAPIIGAGIV</sequence>
<keyword evidence="1" id="KW-0472">Membrane</keyword>
<evidence type="ECO:0000313" key="2">
    <source>
        <dbReference type="EMBL" id="KKL19770.1"/>
    </source>
</evidence>
<comment type="caution">
    <text evidence="2">The sequence shown here is derived from an EMBL/GenBank/DDBJ whole genome shotgun (WGS) entry which is preliminary data.</text>
</comment>